<sequence length="346" mass="38898">MRTVLHTKELPEGERFDFWLDHMFRRVVAPMMITCDDPASFRGSIESMDLGAVHVSAVEASPCGAHRTPRMIRRSDPELLQLAFNLRGETAIAQDRRRALSRPSNMVLYHSSRPHQIRTGFGKGDTYGVMMVFPARLLPLPAHKVERLTATVLSGREGIGALISGFLTRLVNGTDQYGTADRSRLGAVLTDLLTALLAHRLDADAALRPTTRQRVLLLRVHTFIQRHLTDPHLSPATIAAAHAVSVRTLHRLFQTQDATVAEWIRDRRLEHCRRDLCDPALGDRPIHAIATRWGFSSPAHFTRAFSAAYGVTPQDYRRRHRLDHVLARHAWSPSRRPDETAPPAGR</sequence>
<evidence type="ECO:0000313" key="6">
    <source>
        <dbReference type="Proteomes" id="UP001589610"/>
    </source>
</evidence>
<dbReference type="Pfam" id="PF14525">
    <property type="entry name" value="AraC_binding_2"/>
    <property type="match status" value="1"/>
</dbReference>
<evidence type="ECO:0000256" key="3">
    <source>
        <dbReference type="ARBA" id="ARBA00023163"/>
    </source>
</evidence>
<dbReference type="Proteomes" id="UP001589610">
    <property type="component" value="Unassembled WGS sequence"/>
</dbReference>
<keyword evidence="6" id="KW-1185">Reference proteome</keyword>
<evidence type="ECO:0000259" key="4">
    <source>
        <dbReference type="PROSITE" id="PS01124"/>
    </source>
</evidence>
<dbReference type="InterPro" id="IPR009057">
    <property type="entry name" value="Homeodomain-like_sf"/>
</dbReference>
<dbReference type="Pfam" id="PF12833">
    <property type="entry name" value="HTH_18"/>
    <property type="match status" value="1"/>
</dbReference>
<dbReference type="SUPFAM" id="SSF46689">
    <property type="entry name" value="Homeodomain-like"/>
    <property type="match status" value="1"/>
</dbReference>
<comment type="caution">
    <text evidence="5">The sequence shown here is derived from an EMBL/GenBank/DDBJ whole genome shotgun (WGS) entry which is preliminary data.</text>
</comment>
<protein>
    <submittedName>
        <fullName evidence="5">Helix-turn-helix domain-containing protein</fullName>
    </submittedName>
</protein>
<dbReference type="PANTHER" id="PTHR46796:SF6">
    <property type="entry name" value="ARAC SUBFAMILY"/>
    <property type="match status" value="1"/>
</dbReference>
<evidence type="ECO:0000256" key="1">
    <source>
        <dbReference type="ARBA" id="ARBA00023015"/>
    </source>
</evidence>
<dbReference type="Gene3D" id="1.10.10.60">
    <property type="entry name" value="Homeodomain-like"/>
    <property type="match status" value="1"/>
</dbReference>
<keyword evidence="3" id="KW-0804">Transcription</keyword>
<keyword evidence="2" id="KW-0238">DNA-binding</keyword>
<dbReference type="SMART" id="SM00342">
    <property type="entry name" value="HTH_ARAC"/>
    <property type="match status" value="1"/>
</dbReference>
<dbReference type="InterPro" id="IPR050204">
    <property type="entry name" value="AraC_XylS_family_regulators"/>
</dbReference>
<organism evidence="5 6">
    <name type="scientific">Streptosporangium vulgare</name>
    <dbReference type="NCBI Taxonomy" id="46190"/>
    <lineage>
        <taxon>Bacteria</taxon>
        <taxon>Bacillati</taxon>
        <taxon>Actinomycetota</taxon>
        <taxon>Actinomycetes</taxon>
        <taxon>Streptosporangiales</taxon>
        <taxon>Streptosporangiaceae</taxon>
        <taxon>Streptosporangium</taxon>
    </lineage>
</organism>
<dbReference type="InterPro" id="IPR035418">
    <property type="entry name" value="AraC-bd_2"/>
</dbReference>
<feature type="domain" description="HTH araC/xylS-type" evidence="4">
    <location>
        <begin position="218"/>
        <end position="319"/>
    </location>
</feature>
<keyword evidence="1" id="KW-0805">Transcription regulation</keyword>
<dbReference type="PRINTS" id="PR00032">
    <property type="entry name" value="HTHARAC"/>
</dbReference>
<proteinExistence type="predicted"/>
<evidence type="ECO:0000256" key="2">
    <source>
        <dbReference type="ARBA" id="ARBA00023125"/>
    </source>
</evidence>
<name>A0ABV5TNT9_9ACTN</name>
<reference evidence="5 6" key="1">
    <citation type="submission" date="2024-09" db="EMBL/GenBank/DDBJ databases">
        <authorList>
            <person name="Sun Q."/>
            <person name="Mori K."/>
        </authorList>
    </citation>
    <scope>NUCLEOTIDE SEQUENCE [LARGE SCALE GENOMIC DNA]</scope>
    <source>
        <strain evidence="5 6">JCM 3028</strain>
    </source>
</reference>
<dbReference type="RefSeq" id="WP_386161879.1">
    <property type="nucleotide sequence ID" value="NZ_JBHMBS010000026.1"/>
</dbReference>
<dbReference type="InterPro" id="IPR018060">
    <property type="entry name" value="HTH_AraC"/>
</dbReference>
<evidence type="ECO:0000313" key="5">
    <source>
        <dbReference type="EMBL" id="MFB9680810.1"/>
    </source>
</evidence>
<accession>A0ABV5TNT9</accession>
<dbReference type="InterPro" id="IPR020449">
    <property type="entry name" value="Tscrpt_reg_AraC-type_HTH"/>
</dbReference>
<gene>
    <name evidence="5" type="ORF">ACFFRH_35505</name>
</gene>
<dbReference type="PROSITE" id="PS01124">
    <property type="entry name" value="HTH_ARAC_FAMILY_2"/>
    <property type="match status" value="1"/>
</dbReference>
<dbReference type="PANTHER" id="PTHR46796">
    <property type="entry name" value="HTH-TYPE TRANSCRIPTIONAL ACTIVATOR RHAS-RELATED"/>
    <property type="match status" value="1"/>
</dbReference>
<dbReference type="EMBL" id="JBHMBS010000026">
    <property type="protein sequence ID" value="MFB9680810.1"/>
    <property type="molecule type" value="Genomic_DNA"/>
</dbReference>